<dbReference type="OMA" id="NLVSDMY"/>
<gene>
    <name evidence="2" type="ORF">DAPPUDRAFT_18698</name>
</gene>
<accession>E9HW66</accession>
<dbReference type="Gene3D" id="2.70.170.10">
    <property type="entry name" value="Neurotransmitter-gated ion-channel ligand-binding domain"/>
    <property type="match status" value="1"/>
</dbReference>
<sequence>ANPDAKCLYDDLLGHYNRLIRPVSNNSQVVTVGLGLHLTQLIDLDLKNQILTTNVWVE</sequence>
<dbReference type="EMBL" id="GL732897">
    <property type="protein sequence ID" value="EFX64015.1"/>
    <property type="molecule type" value="Genomic_DNA"/>
</dbReference>
<feature type="domain" description="Neurotransmitter-gated ion-channel ligand-binding" evidence="1">
    <location>
        <begin position="7"/>
        <end position="58"/>
    </location>
</feature>
<feature type="non-terminal residue" evidence="2">
    <location>
        <position position="58"/>
    </location>
</feature>
<evidence type="ECO:0000259" key="1">
    <source>
        <dbReference type="Pfam" id="PF02931"/>
    </source>
</evidence>
<dbReference type="AlphaFoldDB" id="E9HW66"/>
<evidence type="ECO:0000313" key="2">
    <source>
        <dbReference type="EMBL" id="EFX64015.1"/>
    </source>
</evidence>
<proteinExistence type="predicted"/>
<dbReference type="InterPro" id="IPR006202">
    <property type="entry name" value="Neur_chan_lig-bd"/>
</dbReference>
<keyword evidence="3" id="KW-1185">Reference proteome</keyword>
<dbReference type="GO" id="GO:0016020">
    <property type="term" value="C:membrane"/>
    <property type="evidence" value="ECO:0007669"/>
    <property type="project" value="InterPro"/>
</dbReference>
<dbReference type="SUPFAM" id="SSF63712">
    <property type="entry name" value="Nicotinic receptor ligand binding domain-like"/>
    <property type="match status" value="1"/>
</dbReference>
<dbReference type="PhylomeDB" id="E9HW66"/>
<organism evidence="2 3">
    <name type="scientific">Daphnia pulex</name>
    <name type="common">Water flea</name>
    <dbReference type="NCBI Taxonomy" id="6669"/>
    <lineage>
        <taxon>Eukaryota</taxon>
        <taxon>Metazoa</taxon>
        <taxon>Ecdysozoa</taxon>
        <taxon>Arthropoda</taxon>
        <taxon>Crustacea</taxon>
        <taxon>Branchiopoda</taxon>
        <taxon>Diplostraca</taxon>
        <taxon>Cladocera</taxon>
        <taxon>Anomopoda</taxon>
        <taxon>Daphniidae</taxon>
        <taxon>Daphnia</taxon>
    </lineage>
</organism>
<feature type="non-terminal residue" evidence="2">
    <location>
        <position position="1"/>
    </location>
</feature>
<dbReference type="KEGG" id="dpx:DAPPUDRAFT_18698"/>
<dbReference type="HOGENOM" id="CLU_211266_0_0_1"/>
<dbReference type="InParanoid" id="E9HW66"/>
<evidence type="ECO:0000313" key="3">
    <source>
        <dbReference type="Proteomes" id="UP000000305"/>
    </source>
</evidence>
<dbReference type="Proteomes" id="UP000000305">
    <property type="component" value="Unassembled WGS sequence"/>
</dbReference>
<reference evidence="2 3" key="1">
    <citation type="journal article" date="2011" name="Science">
        <title>The ecoresponsive genome of Daphnia pulex.</title>
        <authorList>
            <person name="Colbourne J.K."/>
            <person name="Pfrender M.E."/>
            <person name="Gilbert D."/>
            <person name="Thomas W.K."/>
            <person name="Tucker A."/>
            <person name="Oakley T.H."/>
            <person name="Tokishita S."/>
            <person name="Aerts A."/>
            <person name="Arnold G.J."/>
            <person name="Basu M.K."/>
            <person name="Bauer D.J."/>
            <person name="Caceres C.E."/>
            <person name="Carmel L."/>
            <person name="Casola C."/>
            <person name="Choi J.H."/>
            <person name="Detter J.C."/>
            <person name="Dong Q."/>
            <person name="Dusheyko S."/>
            <person name="Eads B.D."/>
            <person name="Frohlich T."/>
            <person name="Geiler-Samerotte K.A."/>
            <person name="Gerlach D."/>
            <person name="Hatcher P."/>
            <person name="Jogdeo S."/>
            <person name="Krijgsveld J."/>
            <person name="Kriventseva E.V."/>
            <person name="Kultz D."/>
            <person name="Laforsch C."/>
            <person name="Lindquist E."/>
            <person name="Lopez J."/>
            <person name="Manak J.R."/>
            <person name="Muller J."/>
            <person name="Pangilinan J."/>
            <person name="Patwardhan R.P."/>
            <person name="Pitluck S."/>
            <person name="Pritham E.J."/>
            <person name="Rechtsteiner A."/>
            <person name="Rho M."/>
            <person name="Rogozin I.B."/>
            <person name="Sakarya O."/>
            <person name="Salamov A."/>
            <person name="Schaack S."/>
            <person name="Shapiro H."/>
            <person name="Shiga Y."/>
            <person name="Skalitzky C."/>
            <person name="Smith Z."/>
            <person name="Souvorov A."/>
            <person name="Sung W."/>
            <person name="Tang Z."/>
            <person name="Tsuchiya D."/>
            <person name="Tu H."/>
            <person name="Vos H."/>
            <person name="Wang M."/>
            <person name="Wolf Y.I."/>
            <person name="Yamagata H."/>
            <person name="Yamada T."/>
            <person name="Ye Y."/>
            <person name="Shaw J.R."/>
            <person name="Andrews J."/>
            <person name="Crease T.J."/>
            <person name="Tang H."/>
            <person name="Lucas S.M."/>
            <person name="Robertson H.M."/>
            <person name="Bork P."/>
            <person name="Koonin E.V."/>
            <person name="Zdobnov E.M."/>
            <person name="Grigoriev I.V."/>
            <person name="Lynch M."/>
            <person name="Boore J.L."/>
        </authorList>
    </citation>
    <scope>NUCLEOTIDE SEQUENCE [LARGE SCALE GENOMIC DNA]</scope>
</reference>
<dbReference type="InterPro" id="IPR036734">
    <property type="entry name" value="Neur_chan_lig-bd_sf"/>
</dbReference>
<dbReference type="eggNOG" id="KOG3645">
    <property type="taxonomic scope" value="Eukaryota"/>
</dbReference>
<dbReference type="GO" id="GO:0005230">
    <property type="term" value="F:extracellular ligand-gated monoatomic ion channel activity"/>
    <property type="evidence" value="ECO:0007669"/>
    <property type="project" value="InterPro"/>
</dbReference>
<protein>
    <recommendedName>
        <fullName evidence="1">Neurotransmitter-gated ion-channel ligand-binding domain-containing protein</fullName>
    </recommendedName>
</protein>
<dbReference type="Pfam" id="PF02931">
    <property type="entry name" value="Neur_chan_LBD"/>
    <property type="match status" value="1"/>
</dbReference>
<name>E9HW66_DAPPU</name>
<dbReference type="OrthoDB" id="5975154at2759"/>